<evidence type="ECO:0000313" key="1">
    <source>
        <dbReference type="EMBL" id="SHG57855.1"/>
    </source>
</evidence>
<dbReference type="STRING" id="570519.SAMN04488116_1857"/>
<dbReference type="Proteomes" id="UP000184532">
    <property type="component" value="Unassembled WGS sequence"/>
</dbReference>
<evidence type="ECO:0000313" key="2">
    <source>
        <dbReference type="Proteomes" id="UP000184532"/>
    </source>
</evidence>
<sequence length="202" mass="23803">MKSNFESDLLLEQKLSRYLDLQYPKLLPDYLVERIQDRKQQHLGVDLVLTHKKTPKKYYADEKAQLDYLNKKLPTFAFELFYEKYGKQKTGWFLDTQKKTDLYLLVTGIWTDVHGDFNSCHITQVNKAKLLECLSKRELTSKRLRQLADSQPTFHGKMQLANLNPRTEGYLFFSRKNKVEKPVNLILRLEFLCRTGVAKPLV</sequence>
<keyword evidence="2" id="KW-1185">Reference proteome</keyword>
<dbReference type="AlphaFoldDB" id="A0A1M5KYQ8"/>
<accession>A0A1M5KYQ8</accession>
<proteinExistence type="predicted"/>
<dbReference type="EMBL" id="FQWL01000002">
    <property type="protein sequence ID" value="SHG57855.1"/>
    <property type="molecule type" value="Genomic_DNA"/>
</dbReference>
<protein>
    <submittedName>
        <fullName evidence="1">Uncharacterized protein</fullName>
    </submittedName>
</protein>
<dbReference type="OrthoDB" id="1245542at2"/>
<dbReference type="RefSeq" id="WP_073178633.1">
    <property type="nucleotide sequence ID" value="NZ_FQWL01000002.1"/>
</dbReference>
<name>A0A1M5KYQ8_9FLAO</name>
<gene>
    <name evidence="1" type="ORF">SAMN04488116_1857</name>
</gene>
<organism evidence="1 2">
    <name type="scientific">Flagellimonas flava</name>
    <dbReference type="NCBI Taxonomy" id="570519"/>
    <lineage>
        <taxon>Bacteria</taxon>
        <taxon>Pseudomonadati</taxon>
        <taxon>Bacteroidota</taxon>
        <taxon>Flavobacteriia</taxon>
        <taxon>Flavobacteriales</taxon>
        <taxon>Flavobacteriaceae</taxon>
        <taxon>Flagellimonas</taxon>
    </lineage>
</organism>
<reference evidence="2" key="1">
    <citation type="submission" date="2016-11" db="EMBL/GenBank/DDBJ databases">
        <authorList>
            <person name="Varghese N."/>
            <person name="Submissions S."/>
        </authorList>
    </citation>
    <scope>NUCLEOTIDE SEQUENCE [LARGE SCALE GENOMIC DNA]</scope>
    <source>
        <strain evidence="2">DSM 22638</strain>
    </source>
</reference>